<dbReference type="InterPro" id="IPR014001">
    <property type="entry name" value="Helicase_ATP-bd"/>
</dbReference>
<dbReference type="PANTHER" id="PTHR47964:SF1">
    <property type="entry name" value="ATP-DEPENDENT DNA HELICASE HOMOLOG RECG, CHLOROPLASTIC"/>
    <property type="match status" value="1"/>
</dbReference>
<keyword evidence="1 9" id="KW-0963">Cytoplasm</keyword>
<evidence type="ECO:0000259" key="10">
    <source>
        <dbReference type="PROSITE" id="PS51192"/>
    </source>
</evidence>
<evidence type="ECO:0000256" key="6">
    <source>
        <dbReference type="ARBA" id="ARBA00022840"/>
    </source>
</evidence>
<dbReference type="CDD" id="cd17991">
    <property type="entry name" value="DEXHc_TRCF"/>
    <property type="match status" value="1"/>
</dbReference>
<dbReference type="InterPro" id="IPR005118">
    <property type="entry name" value="TRCF_C"/>
</dbReference>
<sequence length="1175" mass="133823">MELSQFFTQLPQFETVVEDLQPKHRQLVTGLSGSAKTMMIAALFNETKKNILIVTDTLSRCDDIVEDLQNVIAEDDVIEFPVEEVLAAEVATSSPEYKATRVQALAALLGDEPKIVVTSVSGTKRILPSVDDFKAANLTIKVEDDIDLDQVRNQLYQMGYVPEKMVAAPGEFSFRGSIIDIYPLNSDYPVRIDLFDTEVDSLRYFDVSNQRSVENIESISILPATDMVLTANQKDEAINKLSDLLAKRQPQLSDEEQQLRLSNTVEGLLSDARQGFITPDWLMYAKLIYDNETTIFDYLDQEGVVLFDDYGRILENNQQLVEEEQAWADDKFEHGEIVANDLYTVDFREHFHQIKQAEVLLSLFQKGLGNLKLTQLNDIKVRPMQKFFGQMPLLKTEIDRWHRQDDTVVILVKDKARMQKVTQTLADFEIKATQTNGDEILEHQVQVVNERLKNGFELPIKQLAVITESEMFTTVHKKRARRQTFSNAERIKSYTDLKPGDYVVHANHGIGKYEGMKTMEVDGKHQDYMTIAYQNNAKLFIPVTQLNLIQKYVSSEDKHPRVNKLGGSEWQKTKSKVQGKIEDIADDLIELYAERSNQQGYAFPEDDEYQEEFEAAFPYQPTPDQVKSSEEIKRDMQQPHPMDRLLVGDVGYGKTEVALHAAFKAVEAGKQVAFLVPTTVLAQQHYETMVNRFEGFPVSVAVLSRFRTKKQVEETKSGLLDGSIDIVVGTHRLLSDDIKFADLGLLMVDEEQRFGVKHKEKIKQLRSNVDVLTLTATPIPRTLNMSMMGVRDLSVIETPPANRYPIQTYVMEENAGAIREGITREMHRGGQVFFMHNRVSDIEETVMKLQSLVPDARIGYIHGQMTENQLETILYDFVNGEYDVLVTTTIIETGVDIPNANTLFVEDADHMGLSQLYQIRGRIGRSNRVAYAFFMYKPNKVLTEVSENRLEAIRDFTELGSGFKIAMRDLSLRGAGNLLGKQQSGFVDSVGYDMYTQMLADAVATKRGKRAEQRVDTTVEVDVEAYLPSDYIDDSQQKIELYKRIRQMQNDDQYRELQSDLIDRFGDYPTAVENLLTISRIKMYADASLIEKIRQVPKQIVITLSRIGTEFYDSKQVLKAIAQTSFRSMVGTANDKMQITLIIQPNMDEQEWLAELTKFVVALDKEHTGNLNNEK</sequence>
<dbReference type="HAMAP" id="MF_00969">
    <property type="entry name" value="TRCF"/>
    <property type="match status" value="1"/>
</dbReference>
<dbReference type="Pfam" id="PF03461">
    <property type="entry name" value="TRCF"/>
    <property type="match status" value="1"/>
</dbReference>
<evidence type="ECO:0000256" key="1">
    <source>
        <dbReference type="ARBA" id="ARBA00022490"/>
    </source>
</evidence>
<comment type="subcellular location">
    <subcellularLocation>
        <location evidence="9">Cytoplasm</location>
    </subcellularLocation>
</comment>
<evidence type="ECO:0000313" key="12">
    <source>
        <dbReference type="EMBL" id="GAA6114455.1"/>
    </source>
</evidence>
<organism evidence="12 13">
    <name type="scientific">Apilactobacillus apinorum</name>
    <dbReference type="NCBI Taxonomy" id="1218495"/>
    <lineage>
        <taxon>Bacteria</taxon>
        <taxon>Bacillati</taxon>
        <taxon>Bacillota</taxon>
        <taxon>Bacilli</taxon>
        <taxon>Lactobacillales</taxon>
        <taxon>Lactobacillaceae</taxon>
        <taxon>Apilactobacillus</taxon>
    </lineage>
</organism>
<gene>
    <name evidence="9 12" type="primary">mfd</name>
    <name evidence="12" type="ORF">AP20H10_08180</name>
</gene>
<keyword evidence="6 9" id="KW-0067">ATP-binding</keyword>
<feature type="domain" description="Helicase ATP-binding" evidence="10">
    <location>
        <begin position="635"/>
        <end position="796"/>
    </location>
</feature>
<keyword evidence="8 9" id="KW-0234">DNA repair</keyword>
<keyword evidence="7 9" id="KW-0238">DNA-binding</keyword>
<dbReference type="EC" id="3.6.4.-" evidence="9"/>
<dbReference type="Gene3D" id="2.40.10.170">
    <property type="match status" value="1"/>
</dbReference>
<evidence type="ECO:0000256" key="2">
    <source>
        <dbReference type="ARBA" id="ARBA00022741"/>
    </source>
</evidence>
<dbReference type="Gene3D" id="3.30.2060.10">
    <property type="entry name" value="Penicillin-binding protein 1b domain"/>
    <property type="match status" value="1"/>
</dbReference>
<dbReference type="InterPro" id="IPR047112">
    <property type="entry name" value="RecG/Mfd"/>
</dbReference>
<dbReference type="InterPro" id="IPR011545">
    <property type="entry name" value="DEAD/DEAH_box_helicase_dom"/>
</dbReference>
<evidence type="ECO:0000256" key="4">
    <source>
        <dbReference type="ARBA" id="ARBA00022801"/>
    </source>
</evidence>
<evidence type="ECO:0000256" key="5">
    <source>
        <dbReference type="ARBA" id="ARBA00022806"/>
    </source>
</evidence>
<proteinExistence type="inferred from homology"/>
<dbReference type="Pfam" id="PF00270">
    <property type="entry name" value="DEAD"/>
    <property type="match status" value="1"/>
</dbReference>
<feature type="domain" description="Helicase C-terminal" evidence="11">
    <location>
        <begin position="817"/>
        <end position="971"/>
    </location>
</feature>
<dbReference type="PANTHER" id="PTHR47964">
    <property type="entry name" value="ATP-DEPENDENT DNA HELICASE HOMOLOG RECG, CHLOROPLASTIC"/>
    <property type="match status" value="1"/>
</dbReference>
<dbReference type="SUPFAM" id="SSF52540">
    <property type="entry name" value="P-loop containing nucleoside triphosphate hydrolases"/>
    <property type="match status" value="4"/>
</dbReference>
<dbReference type="SUPFAM" id="SSF141259">
    <property type="entry name" value="CarD-like"/>
    <property type="match status" value="1"/>
</dbReference>
<keyword evidence="4 9" id="KW-0378">Hydrolase</keyword>
<dbReference type="EMBL" id="BAABVV010000035">
    <property type="protein sequence ID" value="GAA6114455.1"/>
    <property type="molecule type" value="Genomic_DNA"/>
</dbReference>
<evidence type="ECO:0000256" key="7">
    <source>
        <dbReference type="ARBA" id="ARBA00023125"/>
    </source>
</evidence>
<dbReference type="PROSITE" id="PS51194">
    <property type="entry name" value="HELICASE_CTER"/>
    <property type="match status" value="1"/>
</dbReference>
<dbReference type="Proteomes" id="UP001438112">
    <property type="component" value="Unassembled WGS sequence"/>
</dbReference>
<dbReference type="SMART" id="SM00490">
    <property type="entry name" value="HELICc"/>
    <property type="match status" value="1"/>
</dbReference>
<comment type="caution">
    <text evidence="12">The sequence shown here is derived from an EMBL/GenBank/DDBJ whole genome shotgun (WGS) entry which is preliminary data.</text>
</comment>
<dbReference type="SUPFAM" id="SSF143517">
    <property type="entry name" value="TRCF domain-like"/>
    <property type="match status" value="1"/>
</dbReference>
<dbReference type="InterPro" id="IPR003711">
    <property type="entry name" value="CarD-like/TRCF_RID"/>
</dbReference>
<name>A0ABP9ZI25_9LACO</name>
<protein>
    <recommendedName>
        <fullName evidence="9">Transcription-repair-coupling factor</fullName>
        <shortName evidence="9">TRCF</shortName>
        <ecNumber evidence="9">3.6.4.-</ecNumber>
    </recommendedName>
</protein>
<comment type="function">
    <text evidence="9">Couples transcription and DNA repair by recognizing RNA polymerase (RNAP) stalled at DNA lesions. Mediates ATP-dependent release of RNAP and its truncated transcript from the DNA, and recruitment of nucleotide excision repair machinery to the damaged site.</text>
</comment>
<dbReference type="SMART" id="SM01058">
    <property type="entry name" value="CarD_TRCF"/>
    <property type="match status" value="1"/>
</dbReference>
<evidence type="ECO:0000259" key="11">
    <source>
        <dbReference type="PROSITE" id="PS51194"/>
    </source>
</evidence>
<dbReference type="PROSITE" id="PS51192">
    <property type="entry name" value="HELICASE_ATP_BIND_1"/>
    <property type="match status" value="1"/>
</dbReference>
<accession>A0ABP9ZI25</accession>
<evidence type="ECO:0000256" key="9">
    <source>
        <dbReference type="HAMAP-Rule" id="MF_00969"/>
    </source>
</evidence>
<comment type="similarity">
    <text evidence="9">In the N-terminal section; belongs to the UvrB family.</text>
</comment>
<evidence type="ECO:0000313" key="13">
    <source>
        <dbReference type="Proteomes" id="UP001438112"/>
    </source>
</evidence>
<dbReference type="InterPro" id="IPR037235">
    <property type="entry name" value="TRCF-like_C_D7"/>
</dbReference>
<dbReference type="SMART" id="SM00487">
    <property type="entry name" value="DEXDc"/>
    <property type="match status" value="1"/>
</dbReference>
<dbReference type="InterPro" id="IPR004576">
    <property type="entry name" value="Mfd"/>
</dbReference>
<dbReference type="Gene3D" id="3.90.1150.50">
    <property type="entry name" value="Transcription-repair-coupling factor, D7 domain"/>
    <property type="match status" value="1"/>
</dbReference>
<comment type="similarity">
    <text evidence="9">In the C-terminal section; belongs to the helicase family. RecG subfamily.</text>
</comment>
<dbReference type="InterPro" id="IPR001650">
    <property type="entry name" value="Helicase_C-like"/>
</dbReference>
<keyword evidence="5" id="KW-0347">Helicase</keyword>
<dbReference type="InterPro" id="IPR036101">
    <property type="entry name" value="CarD-like/TRCF_RID_sf"/>
</dbReference>
<evidence type="ECO:0000256" key="3">
    <source>
        <dbReference type="ARBA" id="ARBA00022763"/>
    </source>
</evidence>
<dbReference type="InterPro" id="IPR048635">
    <property type="entry name" value="MFD_D3"/>
</dbReference>
<reference evidence="12 13" key="1">
    <citation type="submission" date="2024-03" db="EMBL/GenBank/DDBJ databases">
        <title>Inconsistent identification of Apilactobacillus kunkeei-related strains obtained by well-developed overall genome related indices.</title>
        <authorList>
            <person name="Maeno S."/>
            <person name="Endo A."/>
        </authorList>
    </citation>
    <scope>NUCLEOTIDE SEQUENCE [LARGE SCALE GENOMIC DNA]</scope>
    <source>
        <strain evidence="12 13">20H-10</strain>
    </source>
</reference>
<evidence type="ECO:0000256" key="8">
    <source>
        <dbReference type="ARBA" id="ARBA00023204"/>
    </source>
</evidence>
<dbReference type="InterPro" id="IPR027417">
    <property type="entry name" value="P-loop_NTPase"/>
</dbReference>
<dbReference type="Pfam" id="PF21132">
    <property type="entry name" value="MFD_D3"/>
    <property type="match status" value="1"/>
</dbReference>
<dbReference type="Gene3D" id="3.40.50.11180">
    <property type="match status" value="1"/>
</dbReference>
<dbReference type="NCBIfam" id="TIGR00580">
    <property type="entry name" value="mfd"/>
    <property type="match status" value="1"/>
</dbReference>
<dbReference type="Pfam" id="PF00271">
    <property type="entry name" value="Helicase_C"/>
    <property type="match status" value="1"/>
</dbReference>
<keyword evidence="2 9" id="KW-0547">Nucleotide-binding</keyword>
<dbReference type="Pfam" id="PF02559">
    <property type="entry name" value="CarD_TRCF_RID"/>
    <property type="match status" value="1"/>
</dbReference>
<keyword evidence="13" id="KW-1185">Reference proteome</keyword>
<dbReference type="Pfam" id="PF17757">
    <property type="entry name" value="UvrB_inter"/>
    <property type="match status" value="1"/>
</dbReference>
<dbReference type="Gene3D" id="3.40.50.300">
    <property type="entry name" value="P-loop containing nucleotide triphosphate hydrolases"/>
    <property type="match status" value="2"/>
</dbReference>
<dbReference type="InterPro" id="IPR041471">
    <property type="entry name" value="UvrB_inter"/>
</dbReference>
<dbReference type="SMART" id="SM00982">
    <property type="entry name" value="TRCF"/>
    <property type="match status" value="1"/>
</dbReference>
<keyword evidence="3 9" id="KW-0227">DNA damage</keyword>
<dbReference type="RefSeq" id="WP_353317984.1">
    <property type="nucleotide sequence ID" value="NZ_BAABVV010000035.1"/>
</dbReference>